<dbReference type="GO" id="GO:0020037">
    <property type="term" value="F:heme binding"/>
    <property type="evidence" value="ECO:0007669"/>
    <property type="project" value="InterPro"/>
</dbReference>
<evidence type="ECO:0000256" key="3">
    <source>
        <dbReference type="ARBA" id="ARBA00022723"/>
    </source>
</evidence>
<keyword evidence="4" id="KW-0560">Oxidoreductase</keyword>
<dbReference type="PRINTS" id="PR00385">
    <property type="entry name" value="P450"/>
</dbReference>
<dbReference type="InterPro" id="IPR036396">
    <property type="entry name" value="Cyt_P450_sf"/>
</dbReference>
<dbReference type="InterPro" id="IPR050364">
    <property type="entry name" value="Cytochrome_P450_fung"/>
</dbReference>
<evidence type="ECO:0000256" key="9">
    <source>
        <dbReference type="PIRSR" id="PIRSR602401-1"/>
    </source>
</evidence>
<dbReference type="SUPFAM" id="SSF48264">
    <property type="entry name" value="Cytochrome P450"/>
    <property type="match status" value="1"/>
</dbReference>
<evidence type="ECO:0000256" key="5">
    <source>
        <dbReference type="ARBA" id="ARBA00023004"/>
    </source>
</evidence>
<dbReference type="InterPro" id="IPR001128">
    <property type="entry name" value="Cyt_P450"/>
</dbReference>
<sequence length="583" mass="65516">MNSSSDYPTKSTQQKGGHLHHNLPRQTRDKHNLKPQNNHILSISLQTRRAEDFRSAERPRLSTSLDAYKGPARPGKIKGSVGSSTMAIAAVLTSLQGSVMECLYHLRVASLLVPILYVILNECIRNSTRVKGMTGPWGLPLIGNLAQIRTDAAEQYRLWSKKHSAVYQIQLRNIPVIVVRSATSAKVLFGHNAQALSSRPETDTFHKIVSNTARTTIGTSPYGESLKRRRKGAASALNLPSVDIYGNHGKTPINPMPMIQRLSLSLALTLNWGVRIASQEKELFDEITEVEEEISRFRSTTGNLQDYLPLLRLNPFSANLKRAVEMRTRRDKYLGALYSDLDDRMAKGIHKPCIQANVIMEKEAKLNSEELTSIRLTMPSGGLDTVTTLVAWSLGLLSQRPDIQDRAAVAVREMYGEDEPMCSSDDDRKCAYIAALVKECLRFFTVLRLALPRTSIEDITYDGIIISKGTIFFLNAWACKMDPDVWADPDEFRPERWLKQPDAPLFTYGMGYRMCAGSLLANCELYLVFIRTLNSFRLEPHDKTDYHPLRGNSDPTSLVAIPRKYQVRFVPKNEKALSQVLVQ</sequence>
<dbReference type="RefSeq" id="XP_065957608.1">
    <property type="nucleotide sequence ID" value="XM_066099881.1"/>
</dbReference>
<dbReference type="PANTHER" id="PTHR46300">
    <property type="entry name" value="P450, PUTATIVE (EUROFUNG)-RELATED-RELATED"/>
    <property type="match status" value="1"/>
</dbReference>
<comment type="similarity">
    <text evidence="1">Belongs to the cytochrome P450 family.</text>
</comment>
<dbReference type="AlphaFoldDB" id="A0A7T6XSH4"/>
<dbReference type="GO" id="GO:0016705">
    <property type="term" value="F:oxidoreductase activity, acting on paired donors, with incorporation or reduction of molecular oxygen"/>
    <property type="evidence" value="ECO:0007669"/>
    <property type="project" value="InterPro"/>
</dbReference>
<keyword evidence="5 9" id="KW-0408">Iron</keyword>
<dbReference type="GeneID" id="26232498"/>
<dbReference type="Proteomes" id="UP000595662">
    <property type="component" value="Chromosome 5"/>
</dbReference>
<evidence type="ECO:0000256" key="1">
    <source>
        <dbReference type="ARBA" id="ARBA00010617"/>
    </source>
</evidence>
<evidence type="ECO:0000256" key="7">
    <source>
        <dbReference type="ARBA" id="ARBA00023033"/>
    </source>
</evidence>
<dbReference type="GO" id="GO:0004497">
    <property type="term" value="F:monooxygenase activity"/>
    <property type="evidence" value="ECO:0007669"/>
    <property type="project" value="UniProtKB-KW"/>
</dbReference>
<dbReference type="GO" id="GO:0005506">
    <property type="term" value="F:iron ion binding"/>
    <property type="evidence" value="ECO:0007669"/>
    <property type="project" value="InterPro"/>
</dbReference>
<dbReference type="EMBL" id="CP060778">
    <property type="protein sequence ID" value="QQK46437.1"/>
    <property type="molecule type" value="Genomic_DNA"/>
</dbReference>
<feature type="compositionally biased region" description="Polar residues" evidence="10">
    <location>
        <begin position="1"/>
        <end position="15"/>
    </location>
</feature>
<dbReference type="Gene3D" id="1.10.630.10">
    <property type="entry name" value="Cytochrome P450"/>
    <property type="match status" value="1"/>
</dbReference>
<name>A0A7T6XSH4_PENDI</name>
<dbReference type="InterPro" id="IPR002401">
    <property type="entry name" value="Cyt_P450_E_grp-I"/>
</dbReference>
<keyword evidence="6" id="KW-0520">NAD</keyword>
<dbReference type="Pfam" id="PF00067">
    <property type="entry name" value="p450"/>
    <property type="match status" value="1"/>
</dbReference>
<evidence type="ECO:0000256" key="8">
    <source>
        <dbReference type="ARBA" id="ARBA00060591"/>
    </source>
</evidence>
<keyword evidence="7" id="KW-0503">Monooxygenase</keyword>
<evidence type="ECO:0000256" key="2">
    <source>
        <dbReference type="ARBA" id="ARBA00022617"/>
    </source>
</evidence>
<dbReference type="PRINTS" id="PR00463">
    <property type="entry name" value="EP450I"/>
</dbReference>
<dbReference type="PANTHER" id="PTHR46300:SF9">
    <property type="entry name" value="P450, PUTATIVE-RELATED"/>
    <property type="match status" value="1"/>
</dbReference>
<dbReference type="GO" id="GO:0043386">
    <property type="term" value="P:mycotoxin biosynthetic process"/>
    <property type="evidence" value="ECO:0007669"/>
    <property type="project" value="UniProtKB-ARBA"/>
</dbReference>
<evidence type="ECO:0000256" key="6">
    <source>
        <dbReference type="ARBA" id="ARBA00023027"/>
    </source>
</evidence>
<evidence type="ECO:0000256" key="10">
    <source>
        <dbReference type="SAM" id="MobiDB-lite"/>
    </source>
</evidence>
<proteinExistence type="inferred from homology"/>
<feature type="region of interest" description="Disordered" evidence="10">
    <location>
        <begin position="1"/>
        <end position="37"/>
    </location>
</feature>
<protein>
    <submittedName>
        <fullName evidence="11">Cytochrome P450</fullName>
    </submittedName>
</protein>
<keyword evidence="2 9" id="KW-0349">Heme</keyword>
<feature type="binding site" description="axial binding residue" evidence="9">
    <location>
        <position position="515"/>
    </location>
    <ligand>
        <name>heme</name>
        <dbReference type="ChEBI" id="CHEBI:30413"/>
    </ligand>
    <ligandPart>
        <name>Fe</name>
        <dbReference type="ChEBI" id="CHEBI:18248"/>
    </ligandPart>
</feature>
<evidence type="ECO:0000313" key="11">
    <source>
        <dbReference type="EMBL" id="QQK46437.1"/>
    </source>
</evidence>
<comment type="cofactor">
    <cofactor evidence="9">
        <name>heme</name>
        <dbReference type="ChEBI" id="CHEBI:30413"/>
    </cofactor>
</comment>
<dbReference type="FunFam" id="1.10.630.10:FF:000072">
    <property type="entry name" value="3-hydroxyphenylacetate 6 hydroxylase"/>
    <property type="match status" value="1"/>
</dbReference>
<evidence type="ECO:0000256" key="4">
    <source>
        <dbReference type="ARBA" id="ARBA00023002"/>
    </source>
</evidence>
<keyword evidence="3 9" id="KW-0479">Metal-binding</keyword>
<comment type="pathway">
    <text evidence="8">Aromatic compound metabolism; phenylacetate degradation.</text>
</comment>
<dbReference type="VEuPathDB" id="FungiDB:PDIP_41800"/>
<evidence type="ECO:0000313" key="12">
    <source>
        <dbReference type="Proteomes" id="UP000595662"/>
    </source>
</evidence>
<reference evidence="11 12" key="1">
    <citation type="submission" date="2020-08" db="EMBL/GenBank/DDBJ databases">
        <title>The completed genome sequence of the pathogenic ascomycete fungus Penicillium digitatum.</title>
        <authorList>
            <person name="Wang M."/>
        </authorList>
    </citation>
    <scope>NUCLEOTIDE SEQUENCE [LARGE SCALE GENOMIC DNA]</scope>
    <source>
        <strain evidence="11 12">PdW03</strain>
    </source>
</reference>
<organism evidence="11 12">
    <name type="scientific">Penicillium digitatum</name>
    <name type="common">Green mold</name>
    <dbReference type="NCBI Taxonomy" id="36651"/>
    <lineage>
        <taxon>Eukaryota</taxon>
        <taxon>Fungi</taxon>
        <taxon>Dikarya</taxon>
        <taxon>Ascomycota</taxon>
        <taxon>Pezizomycotina</taxon>
        <taxon>Eurotiomycetes</taxon>
        <taxon>Eurotiomycetidae</taxon>
        <taxon>Eurotiales</taxon>
        <taxon>Aspergillaceae</taxon>
        <taxon>Penicillium</taxon>
    </lineage>
</organism>
<accession>A0A7T6XSH4</accession>
<gene>
    <name evidence="11" type="ORF">Pdw03_1335</name>
</gene>